<dbReference type="Proteomes" id="UP000597444">
    <property type="component" value="Unassembled WGS sequence"/>
</dbReference>
<comment type="caution">
    <text evidence="1">The sequence shown here is derived from an EMBL/GenBank/DDBJ whole genome shotgun (WGS) entry which is preliminary data.</text>
</comment>
<gene>
    <name evidence="1" type="ORF">KSF_005990</name>
</gene>
<reference evidence="1" key="1">
    <citation type="submission" date="2020-10" db="EMBL/GenBank/DDBJ databases">
        <title>Taxonomic study of unclassified bacteria belonging to the class Ktedonobacteria.</title>
        <authorList>
            <person name="Yabe S."/>
            <person name="Wang C.M."/>
            <person name="Zheng Y."/>
            <person name="Sakai Y."/>
            <person name="Cavaletti L."/>
            <person name="Monciardini P."/>
            <person name="Donadio S."/>
        </authorList>
    </citation>
    <scope>NUCLEOTIDE SEQUENCE</scope>
    <source>
        <strain evidence="1">ID150040</strain>
    </source>
</reference>
<sequence length="119" mass="13221">MDSSREQLLEVIEHQQHTSRVKMLTEQIDPGLLCGLRHAKSLSEKAGNESWIAQGGTIEETDAISKSLSKCRCHSQCQTGFANTSGSCEGEQADLAAQELLVDRAQLVFASDEWSWRER</sequence>
<protein>
    <submittedName>
        <fullName evidence="1">Uncharacterized protein</fullName>
    </submittedName>
</protein>
<name>A0A8J3I9T7_9CHLR</name>
<accession>A0A8J3I9T7</accession>
<dbReference type="AlphaFoldDB" id="A0A8J3I9T7"/>
<proteinExistence type="predicted"/>
<evidence type="ECO:0000313" key="2">
    <source>
        <dbReference type="Proteomes" id="UP000597444"/>
    </source>
</evidence>
<organism evidence="1 2">
    <name type="scientific">Reticulibacter mediterranei</name>
    <dbReference type="NCBI Taxonomy" id="2778369"/>
    <lineage>
        <taxon>Bacteria</taxon>
        <taxon>Bacillati</taxon>
        <taxon>Chloroflexota</taxon>
        <taxon>Ktedonobacteria</taxon>
        <taxon>Ktedonobacterales</taxon>
        <taxon>Reticulibacteraceae</taxon>
        <taxon>Reticulibacter</taxon>
    </lineage>
</organism>
<dbReference type="EMBL" id="BNJK01000001">
    <property type="protein sequence ID" value="GHO90551.1"/>
    <property type="molecule type" value="Genomic_DNA"/>
</dbReference>
<evidence type="ECO:0000313" key="1">
    <source>
        <dbReference type="EMBL" id="GHO90551.1"/>
    </source>
</evidence>
<keyword evidence="2" id="KW-1185">Reference proteome</keyword>